<name>A0A371QUW6_9CREN</name>
<dbReference type="EMBL" id="NMUE01000055">
    <property type="protein sequence ID" value="RFA93802.1"/>
    <property type="molecule type" value="Genomic_DNA"/>
</dbReference>
<reference evidence="3 4" key="1">
    <citation type="submission" date="2017-07" db="EMBL/GenBank/DDBJ databases">
        <title>Draft genome sequence of aerobic hyperthermophilic archaea, Pyrobaculum aerophilum YKB31 and YKB32.</title>
        <authorList>
            <person name="Mochizuki T."/>
            <person name="Berliner A.J."/>
            <person name="Yoshida-Takashima Y."/>
            <person name="Takaki Y."/>
            <person name="Nunoura T."/>
            <person name="Takai K."/>
        </authorList>
    </citation>
    <scope>NUCLEOTIDE SEQUENCE [LARGE SCALE GENOMIC DNA]</scope>
    <source>
        <strain evidence="1 4">YKB31</strain>
        <strain evidence="2 3">YKB32</strain>
    </source>
</reference>
<protein>
    <recommendedName>
        <fullName evidence="5">DUF1641 domain-containing protein</fullName>
    </recommendedName>
</protein>
<evidence type="ECO:0000313" key="2">
    <source>
        <dbReference type="EMBL" id="RFA98648.1"/>
    </source>
</evidence>
<comment type="caution">
    <text evidence="1">The sequence shown here is derived from an EMBL/GenBank/DDBJ whole genome shotgun (WGS) entry which is preliminary data.</text>
</comment>
<dbReference type="RefSeq" id="WP_116421908.1">
    <property type="nucleotide sequence ID" value="NZ_NMUE01000055.1"/>
</dbReference>
<dbReference type="OrthoDB" id="56850at2157"/>
<dbReference type="Proteomes" id="UP000256877">
    <property type="component" value="Unassembled WGS sequence"/>
</dbReference>
<proteinExistence type="predicted"/>
<dbReference type="Pfam" id="PF07849">
    <property type="entry name" value="DUF1641"/>
    <property type="match status" value="1"/>
</dbReference>
<dbReference type="PANTHER" id="PTHR39180:SF2">
    <property type="entry name" value="DUF1641 DOMAIN-CONTAINING PROTEIN"/>
    <property type="match status" value="1"/>
</dbReference>
<evidence type="ECO:0000313" key="1">
    <source>
        <dbReference type="EMBL" id="RFA93802.1"/>
    </source>
</evidence>
<sequence>MTAQELKPSEEKIEKLIELLQQDKVQEALISIVERLDIIKELVNTLYDFKRSGVLDDLLNAAASLRFFTEGLLTREFMERVSKLQEVALIAGNNLAMDSSKVDCLTYAVAAAEDAKPVGLFGLLNALRDPEVQRGLGFLIAVLKKLGSCQR</sequence>
<dbReference type="EMBL" id="NMUF01000014">
    <property type="protein sequence ID" value="RFA98648.1"/>
    <property type="molecule type" value="Genomic_DNA"/>
</dbReference>
<accession>A0A371QUW6</accession>
<evidence type="ECO:0000313" key="3">
    <source>
        <dbReference type="Proteomes" id="UP000256877"/>
    </source>
</evidence>
<evidence type="ECO:0008006" key="5">
    <source>
        <dbReference type="Google" id="ProtNLM"/>
    </source>
</evidence>
<evidence type="ECO:0000313" key="4">
    <source>
        <dbReference type="Proteomes" id="UP000257123"/>
    </source>
</evidence>
<organism evidence="1 4">
    <name type="scientific">Pyrobaculum aerophilum</name>
    <dbReference type="NCBI Taxonomy" id="13773"/>
    <lineage>
        <taxon>Archaea</taxon>
        <taxon>Thermoproteota</taxon>
        <taxon>Thermoprotei</taxon>
        <taxon>Thermoproteales</taxon>
        <taxon>Thermoproteaceae</taxon>
        <taxon>Pyrobaculum</taxon>
    </lineage>
</organism>
<dbReference type="Proteomes" id="UP000257123">
    <property type="component" value="Unassembled WGS sequence"/>
</dbReference>
<gene>
    <name evidence="1" type="ORF">CGL51_12225</name>
    <name evidence="2" type="ORF">CGL52_06395</name>
</gene>
<dbReference type="InterPro" id="IPR012440">
    <property type="entry name" value="DUF1641"/>
</dbReference>
<dbReference type="PANTHER" id="PTHR39180">
    <property type="match status" value="1"/>
</dbReference>
<dbReference type="AlphaFoldDB" id="A0A371QUW6"/>